<dbReference type="PANTHER" id="PTHR11559">
    <property type="entry name" value="CARBOXYLESTERASE"/>
    <property type="match status" value="1"/>
</dbReference>
<dbReference type="EMBL" id="HACA01001173">
    <property type="protein sequence ID" value="CDW18534.1"/>
    <property type="molecule type" value="Transcribed_RNA"/>
</dbReference>
<dbReference type="Pfam" id="PF00135">
    <property type="entry name" value="COesterase"/>
    <property type="match status" value="1"/>
</dbReference>
<dbReference type="SUPFAM" id="SSF53474">
    <property type="entry name" value="alpha/beta-Hydrolases"/>
    <property type="match status" value="1"/>
</dbReference>
<dbReference type="PROSITE" id="PS00122">
    <property type="entry name" value="CARBOXYLESTERASE_B_1"/>
    <property type="match status" value="1"/>
</dbReference>
<dbReference type="InterPro" id="IPR019819">
    <property type="entry name" value="Carboxylesterase_B_CS"/>
</dbReference>
<comment type="similarity">
    <text evidence="1 5">Belongs to the type-B carboxylesterase/lipase family.</text>
</comment>
<evidence type="ECO:0000259" key="7">
    <source>
        <dbReference type="Pfam" id="PF00135"/>
    </source>
</evidence>
<keyword evidence="3 5" id="KW-0378">Hydrolase</keyword>
<dbReference type="InterPro" id="IPR019826">
    <property type="entry name" value="Carboxylesterase_B_AS"/>
</dbReference>
<feature type="transmembrane region" description="Helical" evidence="6">
    <location>
        <begin position="7"/>
        <end position="24"/>
    </location>
</feature>
<dbReference type="PROSITE" id="PS00941">
    <property type="entry name" value="CARBOXYLESTERASE_B_2"/>
    <property type="match status" value="1"/>
</dbReference>
<keyword evidence="6" id="KW-0472">Membrane</keyword>
<name>A0A0K2SXR6_LEPSM</name>
<dbReference type="InterPro" id="IPR002018">
    <property type="entry name" value="CarbesteraseB"/>
</dbReference>
<evidence type="ECO:0000256" key="5">
    <source>
        <dbReference type="RuleBase" id="RU361235"/>
    </source>
</evidence>
<dbReference type="InterPro" id="IPR050309">
    <property type="entry name" value="Type-B_Carboxylest/Lipase"/>
</dbReference>
<accession>A0A0K2SXR6</accession>
<reference evidence="8" key="1">
    <citation type="submission" date="2014-05" db="EMBL/GenBank/DDBJ databases">
        <authorList>
            <person name="Chronopoulou M."/>
        </authorList>
    </citation>
    <scope>NUCLEOTIDE SEQUENCE</scope>
    <source>
        <tissue evidence="8">Whole organism</tissue>
    </source>
</reference>
<keyword evidence="4" id="KW-0325">Glycoprotein</keyword>
<keyword evidence="6" id="KW-0812">Transmembrane</keyword>
<keyword evidence="2" id="KW-0719">Serine esterase</keyword>
<evidence type="ECO:0000256" key="4">
    <source>
        <dbReference type="ARBA" id="ARBA00023180"/>
    </source>
</evidence>
<evidence type="ECO:0000256" key="2">
    <source>
        <dbReference type="ARBA" id="ARBA00022487"/>
    </source>
</evidence>
<dbReference type="InterPro" id="IPR029058">
    <property type="entry name" value="AB_hydrolase_fold"/>
</dbReference>
<protein>
    <recommendedName>
        <fullName evidence="5">Carboxylic ester hydrolase</fullName>
        <ecNumber evidence="5">3.1.1.-</ecNumber>
    </recommendedName>
</protein>
<dbReference type="ESTHER" id="lepsm-a0a0k2sxr6">
    <property type="family name" value="Carb_B_Arthropoda"/>
</dbReference>
<evidence type="ECO:0000256" key="3">
    <source>
        <dbReference type="ARBA" id="ARBA00022801"/>
    </source>
</evidence>
<gene>
    <name evidence="8" type="primary">Dmoj\GI16153</name>
</gene>
<keyword evidence="6" id="KW-1133">Transmembrane helix</keyword>
<dbReference type="EC" id="3.1.1.-" evidence="5"/>
<dbReference type="Gene3D" id="3.40.50.1820">
    <property type="entry name" value="alpha/beta hydrolase"/>
    <property type="match status" value="1"/>
</dbReference>
<sequence>MSEISSFNIYLYFSLLTLFSIYGPEKFFDEFWSPLIVHSPSGLVQGAREKGHQAFYGIPYALPPTGERRFRSPEPYPTPWKRTLQAGRSYPPACPQQLRSYFKSLLWDVEGNEDCLYLNIFSPDSASLQLSNESPPSQENLFPVMVWIHGGNFMSGTASDYESIYFMTKDIILVMISYRLGPLGFLNLGEEYARGNQGIEDQILALSWIQDNISSFGGDPQRVTIFGESSGAISVLHHMSVPMSKLLFQSAIIQSGSIYQPTIKETFMMEMHEAWIAEMGCIGVIDTQECIQKLPLAKIVNKNPFLSDCNLKKNGHPFPNPWFPVLEGSYLLKEVSAENKKSHAPRVMIGTTSNEGFLATSRFMLQNNYTEGFMSKWEECFKLNTAGDESYDLEPVMDYYFGSNKKPDFPSQVQNFSNLISDFWYNGPTFETVKEIANKGSPVYYYLYDHDGFLSMTDSLSRASYDYWKFIVRYAFGQESGKTNGASHADELPFLFREYPRNLLKRPVDEKMWRLMIDVWTNFATSGDPNGAKEGYNWKPVSHKNDYTYIVLKNGEIKFPSHGQMKEQRDRLKVWDSAIIKKRIIIK</sequence>
<evidence type="ECO:0000256" key="1">
    <source>
        <dbReference type="ARBA" id="ARBA00005964"/>
    </source>
</evidence>
<organism evidence="8">
    <name type="scientific">Lepeophtheirus salmonis</name>
    <name type="common">Salmon louse</name>
    <name type="synonym">Caligus salmonis</name>
    <dbReference type="NCBI Taxonomy" id="72036"/>
    <lineage>
        <taxon>Eukaryota</taxon>
        <taxon>Metazoa</taxon>
        <taxon>Ecdysozoa</taxon>
        <taxon>Arthropoda</taxon>
        <taxon>Crustacea</taxon>
        <taxon>Multicrustacea</taxon>
        <taxon>Hexanauplia</taxon>
        <taxon>Copepoda</taxon>
        <taxon>Siphonostomatoida</taxon>
        <taxon>Caligidae</taxon>
        <taxon>Lepeophtheirus</taxon>
    </lineage>
</organism>
<dbReference type="AlphaFoldDB" id="A0A0K2SXR6"/>
<dbReference type="OrthoDB" id="19653at2759"/>
<evidence type="ECO:0000313" key="8">
    <source>
        <dbReference type="EMBL" id="CDW18534.1"/>
    </source>
</evidence>
<evidence type="ECO:0000256" key="6">
    <source>
        <dbReference type="SAM" id="Phobius"/>
    </source>
</evidence>
<feature type="domain" description="Carboxylesterase type B" evidence="7">
    <location>
        <begin position="35"/>
        <end position="555"/>
    </location>
</feature>
<dbReference type="GO" id="GO:0052689">
    <property type="term" value="F:carboxylic ester hydrolase activity"/>
    <property type="evidence" value="ECO:0007669"/>
    <property type="project" value="UniProtKB-KW"/>
</dbReference>
<proteinExistence type="inferred from homology"/>